<dbReference type="GO" id="GO:0051301">
    <property type="term" value="P:cell division"/>
    <property type="evidence" value="ECO:0007669"/>
    <property type="project" value="InterPro"/>
</dbReference>
<dbReference type="SUPFAM" id="SSF53067">
    <property type="entry name" value="Actin-like ATPase domain"/>
    <property type="match status" value="2"/>
</dbReference>
<dbReference type="InterPro" id="IPR003494">
    <property type="entry name" value="SHS2_FtsA"/>
</dbReference>
<dbReference type="OrthoDB" id="1926201at2"/>
<dbReference type="EMBL" id="CP043504">
    <property type="protein sequence ID" value="QEO09229.1"/>
    <property type="molecule type" value="Genomic_DNA"/>
</dbReference>
<dbReference type="NCBIfam" id="TIGR01175">
    <property type="entry name" value="pilM"/>
    <property type="match status" value="1"/>
</dbReference>
<dbReference type="PANTHER" id="PTHR32432:SF3">
    <property type="entry name" value="ETHANOLAMINE UTILIZATION PROTEIN EUTJ"/>
    <property type="match status" value="1"/>
</dbReference>
<dbReference type="KEGG" id="lyk:FLP23_03900"/>
<keyword evidence="3" id="KW-1185">Reference proteome</keyword>
<dbReference type="InterPro" id="IPR043129">
    <property type="entry name" value="ATPase_NBD"/>
</dbReference>
<dbReference type="Gene3D" id="3.30.1490.300">
    <property type="match status" value="1"/>
</dbReference>
<proteinExistence type="predicted"/>
<evidence type="ECO:0000313" key="3">
    <source>
        <dbReference type="Proteomes" id="UP000322159"/>
    </source>
</evidence>
<dbReference type="InterPro" id="IPR050696">
    <property type="entry name" value="FtsA/MreB"/>
</dbReference>
<evidence type="ECO:0000313" key="2">
    <source>
        <dbReference type="EMBL" id="QEO09229.1"/>
    </source>
</evidence>
<accession>A0A5C1Y7C0</accession>
<dbReference type="InterPro" id="IPR005883">
    <property type="entry name" value="PilM"/>
</dbReference>
<reference evidence="2 3" key="1">
    <citation type="submission" date="2019-09" db="EMBL/GenBank/DDBJ databases">
        <title>Genome sequencing of strain KACC 19322.</title>
        <authorList>
            <person name="Heo J."/>
            <person name="Kim S.-J."/>
            <person name="Kim J.-S."/>
            <person name="Hong S.-B."/>
            <person name="Kwon S.-W."/>
        </authorList>
    </citation>
    <scope>NUCLEOTIDE SEQUENCE [LARGE SCALE GENOMIC DNA]</scope>
    <source>
        <strain evidence="2 3">KACC 19322</strain>
    </source>
</reference>
<feature type="domain" description="SHS2" evidence="1">
    <location>
        <begin position="5"/>
        <end position="173"/>
    </location>
</feature>
<evidence type="ECO:0000259" key="1">
    <source>
        <dbReference type="SMART" id="SM00842"/>
    </source>
</evidence>
<gene>
    <name evidence="2" type="primary">pilM</name>
    <name evidence="2" type="ORF">FLP23_03900</name>
</gene>
<dbReference type="CDD" id="cd24049">
    <property type="entry name" value="ASKHA_NBD_PilM"/>
    <property type="match status" value="1"/>
</dbReference>
<dbReference type="Pfam" id="PF11104">
    <property type="entry name" value="PilM_2"/>
    <property type="match status" value="1"/>
</dbReference>
<dbReference type="PANTHER" id="PTHR32432">
    <property type="entry name" value="CELL DIVISION PROTEIN FTSA-RELATED"/>
    <property type="match status" value="1"/>
</dbReference>
<dbReference type="AlphaFoldDB" id="A0A5C1Y7C0"/>
<protein>
    <submittedName>
        <fullName evidence="2">Type IV pilus assembly protein PilM</fullName>
    </submittedName>
</protein>
<dbReference type="SMART" id="SM00842">
    <property type="entry name" value="FtsA"/>
    <property type="match status" value="1"/>
</dbReference>
<dbReference type="Proteomes" id="UP000322159">
    <property type="component" value="Chromosome"/>
</dbReference>
<name>A0A5C1Y7C0_9MICO</name>
<dbReference type="PIRSF" id="PIRSF019169">
    <property type="entry name" value="PilM"/>
    <property type="match status" value="1"/>
</dbReference>
<dbReference type="Gene3D" id="3.30.420.40">
    <property type="match status" value="2"/>
</dbReference>
<organism evidence="2 3">
    <name type="scientific">Protaetiibacter larvae</name>
    <dbReference type="NCBI Taxonomy" id="2592654"/>
    <lineage>
        <taxon>Bacteria</taxon>
        <taxon>Bacillati</taxon>
        <taxon>Actinomycetota</taxon>
        <taxon>Actinomycetes</taxon>
        <taxon>Micrococcales</taxon>
        <taxon>Microbacteriaceae</taxon>
        <taxon>Protaetiibacter</taxon>
    </lineage>
</organism>
<sequence length="350" mass="37045">MGKSVVGVDIGANSIRGVEVQASTSAKPTIVRMGEVPLPETAVRKGEVVEVGTVATALKRLWTTAGFKSKDVVLGMGGQRVFARDFAVPLAPMALIRESLPFQAQDMLPVPINDVILDFYPISTEEGENGPQVSGLLVAGVKEAINANVQAVVSAGLRPVHVDLIPFALCRALAPRRSARGREAIVAIGAATTNVVVVVDGVPKFVRIIPNGGDDITRTMVSRLGWNPDQAEHAKRAIGLGMNSVSPDERPIIEIIYEVAGELLGNIRNTLSYYANARPSEPIERVLFTGRGALLGGLANALADVTRLPVGIADPLNSYALPRPKDAPGYTHEQLNGYTTAFGLALGRHA</sequence>